<sequence>MEKICIYPEQGAEITAYERALNCLIFMLVYLLAGILCMFLPVIFGIHSCYIGWCVAAGSFFWTAILLWKKRSIYEEQVTEVANSLISIEEETLKCYQAVGNVYESCWIHFSDITDVIFNKKKQAFLIQITEDPKRKSEICVNSVLVEENLFEVRGGNYKRQEFLVIFQRIIPYAKSVKDIDIALVEKEWAASVRTGKWSKIIPCVTLGGIIIIQMFFM</sequence>
<feature type="transmembrane region" description="Helical" evidence="1">
    <location>
        <begin position="50"/>
        <end position="68"/>
    </location>
</feature>
<evidence type="ECO:0000313" key="2">
    <source>
        <dbReference type="EMBL" id="PWE85772.1"/>
    </source>
</evidence>
<reference evidence="2 3" key="1">
    <citation type="submission" date="2014-09" db="EMBL/GenBank/DDBJ databases">
        <title>Butyrate-producing bacteria isolated from human gut.</title>
        <authorList>
            <person name="Zhang Q."/>
            <person name="Zhao L."/>
        </authorList>
    </citation>
    <scope>NUCLEOTIDE SEQUENCE [LARGE SCALE GENOMIC DNA]</scope>
    <source>
        <strain evidence="2 3">21</strain>
    </source>
</reference>
<protein>
    <submittedName>
        <fullName evidence="2">Uncharacterized protein</fullName>
    </submittedName>
</protein>
<keyword evidence="1" id="KW-1133">Transmembrane helix</keyword>
<organism evidence="2 3">
    <name type="scientific">Eubacterium ramulus</name>
    <dbReference type="NCBI Taxonomy" id="39490"/>
    <lineage>
        <taxon>Bacteria</taxon>
        <taxon>Bacillati</taxon>
        <taxon>Bacillota</taxon>
        <taxon>Clostridia</taxon>
        <taxon>Eubacteriales</taxon>
        <taxon>Eubacteriaceae</taxon>
        <taxon>Eubacterium</taxon>
    </lineage>
</organism>
<keyword evidence="3" id="KW-1185">Reference proteome</keyword>
<name>A0A2V1JM75_EUBRA</name>
<evidence type="ECO:0000313" key="3">
    <source>
        <dbReference type="Proteomes" id="UP000245288"/>
    </source>
</evidence>
<proteinExistence type="predicted"/>
<evidence type="ECO:0000256" key="1">
    <source>
        <dbReference type="SAM" id="Phobius"/>
    </source>
</evidence>
<comment type="caution">
    <text evidence="2">The sequence shown here is derived from an EMBL/GenBank/DDBJ whole genome shotgun (WGS) entry which is preliminary data.</text>
</comment>
<keyword evidence="1" id="KW-0472">Membrane</keyword>
<dbReference type="EMBL" id="JRFU01000154">
    <property type="protein sequence ID" value="PWE85772.1"/>
    <property type="molecule type" value="Genomic_DNA"/>
</dbReference>
<accession>A0A2V1JM75</accession>
<dbReference type="Proteomes" id="UP000245288">
    <property type="component" value="Unassembled WGS sequence"/>
</dbReference>
<keyword evidence="1" id="KW-0812">Transmembrane</keyword>
<gene>
    <name evidence="2" type="ORF">LG34_14075</name>
</gene>
<dbReference type="AlphaFoldDB" id="A0A2V1JM75"/>
<feature type="transmembrane region" description="Helical" evidence="1">
    <location>
        <begin position="21"/>
        <end position="44"/>
    </location>
</feature>
<feature type="transmembrane region" description="Helical" evidence="1">
    <location>
        <begin position="201"/>
        <end position="217"/>
    </location>
</feature>
<dbReference type="RefSeq" id="WP_109216537.1">
    <property type="nucleotide sequence ID" value="NZ_JRFU01000154.1"/>
</dbReference>